<name>A0A167U227_9HYPO</name>
<evidence type="ECO:0000256" key="1">
    <source>
        <dbReference type="SAM" id="MobiDB-lite"/>
    </source>
</evidence>
<organism evidence="3 4">
    <name type="scientific">Niveomyces insectorum RCEF 264</name>
    <dbReference type="NCBI Taxonomy" id="1081102"/>
    <lineage>
        <taxon>Eukaryota</taxon>
        <taxon>Fungi</taxon>
        <taxon>Dikarya</taxon>
        <taxon>Ascomycota</taxon>
        <taxon>Pezizomycotina</taxon>
        <taxon>Sordariomycetes</taxon>
        <taxon>Hypocreomycetidae</taxon>
        <taxon>Hypocreales</taxon>
        <taxon>Cordycipitaceae</taxon>
        <taxon>Niveomyces</taxon>
    </lineage>
</organism>
<proteinExistence type="predicted"/>
<evidence type="ECO:0000313" key="4">
    <source>
        <dbReference type="Proteomes" id="UP000076874"/>
    </source>
</evidence>
<gene>
    <name evidence="3" type="ORF">SPI_05195</name>
</gene>
<keyword evidence="4" id="KW-1185">Reference proteome</keyword>
<protein>
    <submittedName>
        <fullName evidence="3">Chitin synthesis regulation, Congo red resistance, RCR protein</fullName>
    </submittedName>
</protein>
<sequence length="161" mass="17933">MAPLQGTTAAAGDLVRRYYSSCYNGGYCSNWHYWGRWVLTGVIIVVFILALVFLSFRARRRRGRPMYGTGWANNWGGGNRPQQEQPQPQYGGYAAPPPQYSQPAPPQYTGGTYNSNEGYYGHNTGTMNNDVPLQQPGNTYYPSRGVDDEYAPPEGPPPSKR</sequence>
<keyword evidence="2" id="KW-1133">Transmembrane helix</keyword>
<feature type="transmembrane region" description="Helical" evidence="2">
    <location>
        <begin position="37"/>
        <end position="56"/>
    </location>
</feature>
<comment type="caution">
    <text evidence="3">The sequence shown here is derived from an EMBL/GenBank/DDBJ whole genome shotgun (WGS) entry which is preliminary data.</text>
</comment>
<keyword evidence="2" id="KW-0472">Membrane</keyword>
<keyword evidence="2" id="KW-0812">Transmembrane</keyword>
<dbReference type="Proteomes" id="UP000076874">
    <property type="component" value="Unassembled WGS sequence"/>
</dbReference>
<dbReference type="GO" id="GO:0016192">
    <property type="term" value="P:vesicle-mediated transport"/>
    <property type="evidence" value="ECO:0007669"/>
    <property type="project" value="TreeGrafter"/>
</dbReference>
<feature type="compositionally biased region" description="Low complexity" evidence="1">
    <location>
        <begin position="68"/>
        <end position="94"/>
    </location>
</feature>
<feature type="compositionally biased region" description="Polar residues" evidence="1">
    <location>
        <begin position="109"/>
        <end position="141"/>
    </location>
</feature>
<dbReference type="EMBL" id="AZHD01000008">
    <property type="protein sequence ID" value="OAA61171.1"/>
    <property type="molecule type" value="Genomic_DNA"/>
</dbReference>
<accession>A0A167U227</accession>
<dbReference type="OrthoDB" id="5238686at2759"/>
<dbReference type="AlphaFoldDB" id="A0A167U227"/>
<evidence type="ECO:0000313" key="3">
    <source>
        <dbReference type="EMBL" id="OAA61171.1"/>
    </source>
</evidence>
<dbReference type="PANTHER" id="PTHR28187">
    <property type="entry name" value="PROTEIN RCR1-RELATED"/>
    <property type="match status" value="1"/>
</dbReference>
<dbReference type="InterPro" id="IPR020999">
    <property type="entry name" value="Chitin_synth_reg_RCR"/>
</dbReference>
<feature type="compositionally biased region" description="Pro residues" evidence="1">
    <location>
        <begin position="95"/>
        <end position="106"/>
    </location>
</feature>
<dbReference type="PANTHER" id="PTHR28187:SF1">
    <property type="entry name" value="PROTEIN RCR1-RELATED"/>
    <property type="match status" value="1"/>
</dbReference>
<feature type="region of interest" description="Disordered" evidence="1">
    <location>
        <begin position="65"/>
        <end position="161"/>
    </location>
</feature>
<dbReference type="Pfam" id="PF12273">
    <property type="entry name" value="RCR"/>
    <property type="match status" value="1"/>
</dbReference>
<dbReference type="STRING" id="1081102.A0A167U227"/>
<reference evidence="3 4" key="1">
    <citation type="journal article" date="2016" name="Genome Biol. Evol.">
        <title>Divergent and convergent evolution of fungal pathogenicity.</title>
        <authorList>
            <person name="Shang Y."/>
            <person name="Xiao G."/>
            <person name="Zheng P."/>
            <person name="Cen K."/>
            <person name="Zhan S."/>
            <person name="Wang C."/>
        </authorList>
    </citation>
    <scope>NUCLEOTIDE SEQUENCE [LARGE SCALE GENOMIC DNA]</scope>
    <source>
        <strain evidence="3 4">RCEF 264</strain>
    </source>
</reference>
<evidence type="ECO:0000256" key="2">
    <source>
        <dbReference type="SAM" id="Phobius"/>
    </source>
</evidence>